<organism evidence="1 2">
    <name type="scientific">Melia azedarach</name>
    <name type="common">Chinaberry tree</name>
    <dbReference type="NCBI Taxonomy" id="155640"/>
    <lineage>
        <taxon>Eukaryota</taxon>
        <taxon>Viridiplantae</taxon>
        <taxon>Streptophyta</taxon>
        <taxon>Embryophyta</taxon>
        <taxon>Tracheophyta</taxon>
        <taxon>Spermatophyta</taxon>
        <taxon>Magnoliopsida</taxon>
        <taxon>eudicotyledons</taxon>
        <taxon>Gunneridae</taxon>
        <taxon>Pentapetalae</taxon>
        <taxon>rosids</taxon>
        <taxon>malvids</taxon>
        <taxon>Sapindales</taxon>
        <taxon>Meliaceae</taxon>
        <taxon>Melia</taxon>
    </lineage>
</organism>
<dbReference type="EMBL" id="CM051404">
    <property type="protein sequence ID" value="KAJ4706909.1"/>
    <property type="molecule type" value="Genomic_DNA"/>
</dbReference>
<gene>
    <name evidence="1" type="ORF">OWV82_020497</name>
</gene>
<evidence type="ECO:0000313" key="1">
    <source>
        <dbReference type="EMBL" id="KAJ4706909.1"/>
    </source>
</evidence>
<accession>A0ACC1X893</accession>
<reference evidence="1 2" key="1">
    <citation type="journal article" date="2023" name="Science">
        <title>Complex scaffold remodeling in plant triterpene biosynthesis.</title>
        <authorList>
            <person name="De La Pena R."/>
            <person name="Hodgson H."/>
            <person name="Liu J.C."/>
            <person name="Stephenson M.J."/>
            <person name="Martin A.C."/>
            <person name="Owen C."/>
            <person name="Harkess A."/>
            <person name="Leebens-Mack J."/>
            <person name="Jimenez L.E."/>
            <person name="Osbourn A."/>
            <person name="Sattely E.S."/>
        </authorList>
    </citation>
    <scope>NUCLEOTIDE SEQUENCE [LARGE SCALE GENOMIC DNA]</scope>
    <source>
        <strain evidence="2">cv. JPN11</strain>
        <tissue evidence="1">Leaf</tissue>
    </source>
</reference>
<evidence type="ECO:0000313" key="2">
    <source>
        <dbReference type="Proteomes" id="UP001164539"/>
    </source>
</evidence>
<keyword evidence="2" id="KW-1185">Reference proteome</keyword>
<dbReference type="Proteomes" id="UP001164539">
    <property type="component" value="Chromosome 11"/>
</dbReference>
<proteinExistence type="predicted"/>
<protein>
    <submittedName>
        <fullName evidence="1">Geranylgeranyl pyrophosphate synthase</fullName>
    </submittedName>
</protein>
<sequence length="361" mass="40027">MASISMMSYISTVKPPSKFLFDHRKLVPKKFHVARVTNSLSDQLVAKKLATESQNNPIPELKVDEYIPQKIELINKALDEAIPVKYPELLHEAMRYTVLARNNRIHPMLCIASCDLVGGDESMAMATACAVEILFTVGEIVDDLPCLDNDDLRRGKPANHNVFGEGTTVLASQGLIYFAIEHILTKTKHVSPDRLNRVIVEICSALGSEGIAAGQIMDITSEGKEVSLSDLELIHRHKTGKLIEASVVCGALVGGGTEEEIERLRKYGKYVGVAHQVWDDILDVSGNTEELGKKVGRDLERDKATYPKLMGLEGAKNHAKELEAQAFKELAYFDSPKADPLYRIANFVVSRRQSLKLYVQE</sequence>
<name>A0ACC1X893_MELAZ</name>
<comment type="caution">
    <text evidence="1">The sequence shown here is derived from an EMBL/GenBank/DDBJ whole genome shotgun (WGS) entry which is preliminary data.</text>
</comment>